<dbReference type="OrthoDB" id="10649049at2759"/>
<feature type="transmembrane region" description="Helical" evidence="2">
    <location>
        <begin position="198"/>
        <end position="217"/>
    </location>
</feature>
<dbReference type="AlphaFoldDB" id="A0A6G1BQP6"/>
<name>A0A6G1BQP6_9ORYZ</name>
<feature type="region of interest" description="Disordered" evidence="1">
    <location>
        <begin position="14"/>
        <end position="34"/>
    </location>
</feature>
<keyword evidence="2" id="KW-0472">Membrane</keyword>
<sequence>MDAQPVTIGVAGGELFGQASNNHPEQGPQCGDLRVHNDFGLTTAADGELLGSADGGVGGVITVNVADADGDVHVQDPAGLLGGLVGGAHHSGRHDAGSSSRRGAGLFGPEEFGGDGGRTDEASPVAAAFAPPACERARPVQPMGAREHAIVQYPAAAAIHLAAAHRARGGAPPMRLPAALLAMLLGAMVIVGQPDAPWPRQLVAFLIWLGGCVSLFLPGRL</sequence>
<gene>
    <name evidence="3" type="ORF">E2562_002711</name>
</gene>
<reference evidence="3 4" key="1">
    <citation type="submission" date="2019-11" db="EMBL/GenBank/DDBJ databases">
        <title>Whole genome sequence of Oryza granulata.</title>
        <authorList>
            <person name="Li W."/>
        </authorList>
    </citation>
    <scope>NUCLEOTIDE SEQUENCE [LARGE SCALE GENOMIC DNA]</scope>
    <source>
        <strain evidence="4">cv. Menghai</strain>
        <tissue evidence="3">Leaf</tissue>
    </source>
</reference>
<dbReference type="EMBL" id="SPHZ02000011">
    <property type="protein sequence ID" value="KAF0890299.1"/>
    <property type="molecule type" value="Genomic_DNA"/>
</dbReference>
<evidence type="ECO:0000313" key="3">
    <source>
        <dbReference type="EMBL" id="KAF0890299.1"/>
    </source>
</evidence>
<feature type="region of interest" description="Disordered" evidence="1">
    <location>
        <begin position="90"/>
        <end position="122"/>
    </location>
</feature>
<keyword evidence="4" id="KW-1185">Reference proteome</keyword>
<evidence type="ECO:0000256" key="2">
    <source>
        <dbReference type="SAM" id="Phobius"/>
    </source>
</evidence>
<organism evidence="3 4">
    <name type="scientific">Oryza meyeriana var. granulata</name>
    <dbReference type="NCBI Taxonomy" id="110450"/>
    <lineage>
        <taxon>Eukaryota</taxon>
        <taxon>Viridiplantae</taxon>
        <taxon>Streptophyta</taxon>
        <taxon>Embryophyta</taxon>
        <taxon>Tracheophyta</taxon>
        <taxon>Spermatophyta</taxon>
        <taxon>Magnoliopsida</taxon>
        <taxon>Liliopsida</taxon>
        <taxon>Poales</taxon>
        <taxon>Poaceae</taxon>
        <taxon>BOP clade</taxon>
        <taxon>Oryzoideae</taxon>
        <taxon>Oryzeae</taxon>
        <taxon>Oryzinae</taxon>
        <taxon>Oryza</taxon>
        <taxon>Oryza meyeriana</taxon>
    </lineage>
</organism>
<evidence type="ECO:0000256" key="1">
    <source>
        <dbReference type="SAM" id="MobiDB-lite"/>
    </source>
</evidence>
<keyword evidence="2" id="KW-1133">Transmembrane helix</keyword>
<accession>A0A6G1BQP6</accession>
<dbReference type="Proteomes" id="UP000479710">
    <property type="component" value="Unassembled WGS sequence"/>
</dbReference>
<proteinExistence type="predicted"/>
<protein>
    <submittedName>
        <fullName evidence="3">Uncharacterized protein</fullName>
    </submittedName>
</protein>
<comment type="caution">
    <text evidence="3">The sequence shown here is derived from an EMBL/GenBank/DDBJ whole genome shotgun (WGS) entry which is preliminary data.</text>
</comment>
<keyword evidence="2" id="KW-0812">Transmembrane</keyword>
<evidence type="ECO:0000313" key="4">
    <source>
        <dbReference type="Proteomes" id="UP000479710"/>
    </source>
</evidence>
<feature type="transmembrane region" description="Helical" evidence="2">
    <location>
        <begin position="176"/>
        <end position="192"/>
    </location>
</feature>